<evidence type="ECO:0000259" key="4">
    <source>
        <dbReference type="PROSITE" id="PS50994"/>
    </source>
</evidence>
<name>A0A225W6N9_9STRA</name>
<dbReference type="PROSITE" id="PS50013">
    <property type="entry name" value="CHROMO_2"/>
    <property type="match status" value="1"/>
</dbReference>
<dbReference type="Pfam" id="PF17919">
    <property type="entry name" value="RT_RNaseH_2"/>
    <property type="match status" value="1"/>
</dbReference>
<dbReference type="SUPFAM" id="SSF56672">
    <property type="entry name" value="DNA/RNA polymerases"/>
    <property type="match status" value="1"/>
</dbReference>
<dbReference type="Gene3D" id="3.30.420.10">
    <property type="entry name" value="Ribonuclease H-like superfamily/Ribonuclease H"/>
    <property type="match status" value="2"/>
</dbReference>
<organism evidence="5 6">
    <name type="scientific">Phytophthora megakarya</name>
    <dbReference type="NCBI Taxonomy" id="4795"/>
    <lineage>
        <taxon>Eukaryota</taxon>
        <taxon>Sar</taxon>
        <taxon>Stramenopiles</taxon>
        <taxon>Oomycota</taxon>
        <taxon>Peronosporomycetes</taxon>
        <taxon>Peronosporales</taxon>
        <taxon>Peronosporaceae</taxon>
        <taxon>Phytophthora</taxon>
    </lineage>
</organism>
<dbReference type="SUPFAM" id="SSF54160">
    <property type="entry name" value="Chromo domain-like"/>
    <property type="match status" value="1"/>
</dbReference>
<evidence type="ECO:0000256" key="1">
    <source>
        <dbReference type="ARBA" id="ARBA00023268"/>
    </source>
</evidence>
<dbReference type="InterPro" id="IPR041577">
    <property type="entry name" value="RT_RNaseH_2"/>
</dbReference>
<evidence type="ECO:0008006" key="7">
    <source>
        <dbReference type="Google" id="ProtNLM"/>
    </source>
</evidence>
<dbReference type="InterPro" id="IPR023780">
    <property type="entry name" value="Chromo_domain"/>
</dbReference>
<dbReference type="Pfam" id="PF17921">
    <property type="entry name" value="Integrase_H2C2"/>
    <property type="match status" value="1"/>
</dbReference>
<dbReference type="Pfam" id="PF00385">
    <property type="entry name" value="Chromo"/>
    <property type="match status" value="1"/>
</dbReference>
<dbReference type="SMART" id="SM00298">
    <property type="entry name" value="CHROMO"/>
    <property type="match status" value="1"/>
</dbReference>
<dbReference type="GO" id="GO:0003824">
    <property type="term" value="F:catalytic activity"/>
    <property type="evidence" value="ECO:0007669"/>
    <property type="project" value="UniProtKB-KW"/>
</dbReference>
<dbReference type="InterPro" id="IPR043502">
    <property type="entry name" value="DNA/RNA_pol_sf"/>
</dbReference>
<feature type="compositionally biased region" description="Basic and acidic residues" evidence="2">
    <location>
        <begin position="1000"/>
        <end position="1012"/>
    </location>
</feature>
<comment type="caution">
    <text evidence="5">The sequence shown here is derived from an EMBL/GenBank/DDBJ whole genome shotgun (WGS) entry which is preliminary data.</text>
</comment>
<dbReference type="PANTHER" id="PTHR37984:SF5">
    <property type="entry name" value="PROTEIN NYNRIN-LIKE"/>
    <property type="match status" value="1"/>
</dbReference>
<dbReference type="PANTHER" id="PTHR37984">
    <property type="entry name" value="PROTEIN CBG26694"/>
    <property type="match status" value="1"/>
</dbReference>
<keyword evidence="6" id="KW-1185">Reference proteome</keyword>
<dbReference type="InterPro" id="IPR043128">
    <property type="entry name" value="Rev_trsase/Diguanyl_cyclase"/>
</dbReference>
<evidence type="ECO:0000259" key="3">
    <source>
        <dbReference type="PROSITE" id="PS50013"/>
    </source>
</evidence>
<sequence length="1221" mass="138839">MIYQRMMDNALWGFGQPKGSWNEYSERMRSAEEDVECTKTGVTEGSTRPRSKFEPDRESASNPDPVTELVNSSVGDMFSNGEPDESSETVDGCLSTLDRLPQRFPECRISVSFTKSMFVQSRIDFLSHQVVPEGLRSDAKKSKWVTEFSFPTSKKGMQSFLGSLNYYSRLIQDIAVYAAALYQLKEKDFEPGGDLLVAQQSFAKLQQKIRDAPILRHFDRRKEVHGTLFANEWALSSTLMQEHDDKRHPVRFSGRVLKEAEMKYHPAEKEVLALLLLLKTCYLQLAGRTIYVYTQFSTLEWAHTFAEMLSPWHLVVNRVKEKDCAFAQLLQAGLTSFVDLEDSLATVTPPVRGSSTVRMDPELFRGCLSREILFALHHSTLAYLDPIVVSFDGSAKIEKYGGCGSCSWIVWRLPDWTIFTAASAYLEATTVNMAEYFGMNNGVQAALDISATDLVIVGDSRLAIQQSLESVKYLHALREYNASADSLATEALKNKASSVISTEPRLAELRSLNRIQEVIYAPITESTVDKPSVSIAQSQVQTRHLRHMKPSQLSGTVPEPRRNNFFDFVRRDQREIGDPTVTTRLQAKSKLNAFADETSVTGEEDATQREEANGVPTEDSVRQEAELSRITVPNCDTPVSPNAENVDSLTVQRERRRRIATAQDEKLRWANLKTVLRGDESTLTYRAARDARKMSEHFVLSEDNVLYYVGTRPLRSDQQQEDAMLLLVVPSTTIQDGLQIGHDSLEGGHQGIARTFYIVKLDYYWIGLYADVARHLKQKPTKDPWILSGEHTSGTTVSGRFDGFCDTLTEVSAGQHSALTVPMRIHGIRDGQNHRRYDCSESGSSFEECVYRRFGAPSLIRHDRDQRFMSEVFQSFTEMMQSRSRATLSCQPQANDQQERSVKTVMQSVCVYAEDPLQQDWGEIAEMLIYAINNSMDTTRKETPFFLVHGWDAQSTLKAMSSSLKRELGRQSDALAWRREVNRQQEITLEMTKEYQATEKARRAKKRNETLRGRGRSMTQKQAKPLRQVMIGLRQVTEDSDGDVTGVTRSLLEVGSRVWLYMERVKPRLAKTFSHRWHGLFRVKRKVEEFAYELELPDGSGYRFYPVVHVSRLTMINEFGDRPSARLTQDANEASRLDFDEDLFPEDNWEPGPVAGEFEVEAILDDRTPLSPSTERAVREFKVKWVGYDDPTWEPASNLSCGGLLFDYLREKCRDRRLQMG</sequence>
<protein>
    <recommendedName>
        <fullName evidence="7">Chromo domain-containing protein</fullName>
    </recommendedName>
</protein>
<dbReference type="PROSITE" id="PS50994">
    <property type="entry name" value="INTEGRASE"/>
    <property type="match status" value="1"/>
</dbReference>
<dbReference type="InterPro" id="IPR050951">
    <property type="entry name" value="Retrovirus_Pol_polyprotein"/>
</dbReference>
<feature type="domain" description="Chromo" evidence="3">
    <location>
        <begin position="1158"/>
        <end position="1212"/>
    </location>
</feature>
<dbReference type="Gene3D" id="3.30.70.270">
    <property type="match status" value="1"/>
</dbReference>
<dbReference type="Gene3D" id="2.40.50.40">
    <property type="match status" value="1"/>
</dbReference>
<dbReference type="InterPro" id="IPR036397">
    <property type="entry name" value="RNaseH_sf"/>
</dbReference>
<feature type="domain" description="Integrase catalytic" evidence="4">
    <location>
        <begin position="776"/>
        <end position="952"/>
    </location>
</feature>
<dbReference type="SUPFAM" id="SSF53098">
    <property type="entry name" value="Ribonuclease H-like"/>
    <property type="match status" value="2"/>
</dbReference>
<dbReference type="GO" id="GO:0015074">
    <property type="term" value="P:DNA integration"/>
    <property type="evidence" value="ECO:0007669"/>
    <property type="project" value="InterPro"/>
</dbReference>
<feature type="compositionally biased region" description="Polar residues" evidence="2">
    <location>
        <begin position="60"/>
        <end position="69"/>
    </location>
</feature>
<gene>
    <name evidence="5" type="ORF">PHMEG_00014143</name>
</gene>
<dbReference type="Proteomes" id="UP000198211">
    <property type="component" value="Unassembled WGS sequence"/>
</dbReference>
<dbReference type="EMBL" id="NBNE01001786">
    <property type="protein sequence ID" value="OWZ12657.1"/>
    <property type="molecule type" value="Genomic_DNA"/>
</dbReference>
<evidence type="ECO:0000313" key="5">
    <source>
        <dbReference type="EMBL" id="OWZ12657.1"/>
    </source>
</evidence>
<dbReference type="InterPro" id="IPR001584">
    <property type="entry name" value="Integrase_cat-core"/>
</dbReference>
<dbReference type="OrthoDB" id="112117at2759"/>
<dbReference type="InterPro" id="IPR016197">
    <property type="entry name" value="Chromo-like_dom_sf"/>
</dbReference>
<proteinExistence type="predicted"/>
<dbReference type="AlphaFoldDB" id="A0A225W6N9"/>
<keyword evidence="1" id="KW-0511">Multifunctional enzyme</keyword>
<feature type="region of interest" description="Disordered" evidence="2">
    <location>
        <begin position="1000"/>
        <end position="1023"/>
    </location>
</feature>
<dbReference type="InterPro" id="IPR041588">
    <property type="entry name" value="Integrase_H2C2"/>
</dbReference>
<dbReference type="InterPro" id="IPR000953">
    <property type="entry name" value="Chromo/chromo_shadow_dom"/>
</dbReference>
<dbReference type="GO" id="GO:0003676">
    <property type="term" value="F:nucleic acid binding"/>
    <property type="evidence" value="ECO:0007669"/>
    <property type="project" value="InterPro"/>
</dbReference>
<accession>A0A225W6N9</accession>
<dbReference type="CDD" id="cd00024">
    <property type="entry name" value="CD_CSD"/>
    <property type="match status" value="1"/>
</dbReference>
<evidence type="ECO:0000313" key="6">
    <source>
        <dbReference type="Proteomes" id="UP000198211"/>
    </source>
</evidence>
<evidence type="ECO:0000256" key="2">
    <source>
        <dbReference type="SAM" id="MobiDB-lite"/>
    </source>
</evidence>
<feature type="region of interest" description="Disordered" evidence="2">
    <location>
        <begin position="25"/>
        <end position="69"/>
    </location>
</feature>
<dbReference type="Gene3D" id="1.10.340.70">
    <property type="match status" value="1"/>
</dbReference>
<dbReference type="InterPro" id="IPR012337">
    <property type="entry name" value="RNaseH-like_sf"/>
</dbReference>
<feature type="region of interest" description="Disordered" evidence="2">
    <location>
        <begin position="596"/>
        <end position="619"/>
    </location>
</feature>
<reference evidence="6" key="1">
    <citation type="submission" date="2017-03" db="EMBL/GenBank/DDBJ databases">
        <title>Phytopthora megakarya and P. palmivora, two closely related causual agents of cacao black pod achieved similar genome size and gene model numbers by different mechanisms.</title>
        <authorList>
            <person name="Ali S."/>
            <person name="Shao J."/>
            <person name="Larry D.J."/>
            <person name="Kronmiller B."/>
            <person name="Shen D."/>
            <person name="Strem M.D."/>
            <person name="Melnick R.L."/>
            <person name="Guiltinan M.J."/>
            <person name="Tyler B.M."/>
            <person name="Meinhardt L.W."/>
            <person name="Bailey B.A."/>
        </authorList>
    </citation>
    <scope>NUCLEOTIDE SEQUENCE [LARGE SCALE GENOMIC DNA]</scope>
    <source>
        <strain evidence="6">zdho120</strain>
    </source>
</reference>